<reference evidence="6 7" key="1">
    <citation type="submission" date="2018-10" db="EMBL/GenBank/DDBJ databases">
        <title>Genome assembly for a Yunnan-Guizhou Plateau 3E fish, Anabarilius grahami (Regan), and its evolutionary and genetic applications.</title>
        <authorList>
            <person name="Jiang W."/>
        </authorList>
    </citation>
    <scope>NUCLEOTIDE SEQUENCE [LARGE SCALE GENOMIC DNA]</scope>
    <source>
        <strain evidence="6">AG-KIZ</strain>
        <tissue evidence="6">Muscle</tissue>
    </source>
</reference>
<evidence type="ECO:0000256" key="3">
    <source>
        <dbReference type="ARBA" id="ARBA00023212"/>
    </source>
</evidence>
<dbReference type="EMBL" id="RJVU01018281">
    <property type="protein sequence ID" value="ROL51886.1"/>
    <property type="molecule type" value="Genomic_DNA"/>
</dbReference>
<evidence type="ECO:0000313" key="7">
    <source>
        <dbReference type="Proteomes" id="UP000281406"/>
    </source>
</evidence>
<evidence type="ECO:0000256" key="2">
    <source>
        <dbReference type="ARBA" id="ARBA00022490"/>
    </source>
</evidence>
<dbReference type="PANTHER" id="PTHR21553:SF24">
    <property type="entry name" value="(E2-INDEPENDENT) E3 UBIQUITIN-CONJUGATING ENZYME FATS"/>
    <property type="match status" value="1"/>
</dbReference>
<protein>
    <submittedName>
        <fullName evidence="6">Centrosomal protein C10orf90</fullName>
    </submittedName>
</protein>
<feature type="region of interest" description="Disordered" evidence="4">
    <location>
        <begin position="135"/>
        <end position="166"/>
    </location>
</feature>
<dbReference type="GO" id="GO:0005814">
    <property type="term" value="C:centriole"/>
    <property type="evidence" value="ECO:0007669"/>
    <property type="project" value="TreeGrafter"/>
</dbReference>
<comment type="subcellular location">
    <subcellularLocation>
        <location evidence="1">Cytoplasm</location>
        <location evidence="1">Cytoskeleton</location>
        <location evidence="1">Microtubule organizing center</location>
        <location evidence="1">Centrosome</location>
    </subcellularLocation>
</comment>
<comment type="caution">
    <text evidence="6">The sequence shown here is derived from an EMBL/GenBank/DDBJ whole genome shotgun (WGS) entry which is preliminary data.</text>
</comment>
<evidence type="ECO:0000313" key="6">
    <source>
        <dbReference type="EMBL" id="ROL51886.1"/>
    </source>
</evidence>
<gene>
    <name evidence="6" type="ORF">DPX16_19405</name>
</gene>
<dbReference type="GO" id="GO:0005829">
    <property type="term" value="C:cytosol"/>
    <property type="evidence" value="ECO:0007669"/>
    <property type="project" value="TreeGrafter"/>
</dbReference>
<evidence type="ECO:0000259" key="5">
    <source>
        <dbReference type="Pfam" id="PF15309"/>
    </source>
</evidence>
<sequence>MTPCRSLRSRWEDPVRGRRTPPFLSGFTSFDESWRSEHAPSPFLFLGRTRSVPEALHCFSRPTLRSSFSSITITARSLSPKRDCTPYSSSAFSPLNMPDRVPSFMARSENKITGTPMLSRHKAVVVTVDERREHHCANETPSSSQTPPAHRHSYTMEDEQTDSSPPLKRHIFRSCVHLELLPSNLSRSTLYLDKSLSIPLRQTLYRSTLSLSLGKPSFTQTPEKPRTMIQPKMSYSDWDMDNIGVDGTERPSQHLKDSSTINGSAFKNNAGSGSDTQCSTLTSLEFRTRCHSSSAAFRLNGKANDVLGPLQSNLRARQAFSKPSEPILNKVVDSPVIIKSSNALSVKRLENATFYSDLEDQKTRSSKRTGVPQVCEKAPCEVRTVFHIAEKVRRLIECPVSPHLTNCTCGSRTDQQATKPQSLSLREALELFRPDFISRSQNRLRRLELRARERRSLQTAEFIIGVETANRRRNCTKPHPLSDNLFKPRDRAISSKEMQWRSRRIYNKLPEVARKKEEERKRLVSETNRLRAEVFKKVKLYLTQNCILRLLDCMRQKLNHSQKYPQLLFLFTCIF</sequence>
<dbReference type="OrthoDB" id="8899035at2759"/>
<dbReference type="Proteomes" id="UP000281406">
    <property type="component" value="Unassembled WGS sequence"/>
</dbReference>
<accession>A0A3N0Z018</accession>
<proteinExistence type="predicted"/>
<name>A0A3N0Z018_ANAGA</name>
<feature type="domain" description="ALMS motif" evidence="5">
    <location>
        <begin position="421"/>
        <end position="537"/>
    </location>
</feature>
<dbReference type="AlphaFoldDB" id="A0A3N0Z018"/>
<dbReference type="InterPro" id="IPR029299">
    <property type="entry name" value="ALMS_motif"/>
</dbReference>
<evidence type="ECO:0000256" key="4">
    <source>
        <dbReference type="SAM" id="MobiDB-lite"/>
    </source>
</evidence>
<dbReference type="GO" id="GO:0008017">
    <property type="term" value="F:microtubule binding"/>
    <property type="evidence" value="ECO:0007669"/>
    <property type="project" value="TreeGrafter"/>
</dbReference>
<evidence type="ECO:0000256" key="1">
    <source>
        <dbReference type="ARBA" id="ARBA00004300"/>
    </source>
</evidence>
<dbReference type="PANTHER" id="PTHR21553">
    <property type="entry name" value="ALMS1-RELATED"/>
    <property type="match status" value="1"/>
</dbReference>
<organism evidence="6 7">
    <name type="scientific">Anabarilius grahami</name>
    <name type="common">Kanglang fish</name>
    <name type="synonym">Barilius grahami</name>
    <dbReference type="NCBI Taxonomy" id="495550"/>
    <lineage>
        <taxon>Eukaryota</taxon>
        <taxon>Metazoa</taxon>
        <taxon>Chordata</taxon>
        <taxon>Craniata</taxon>
        <taxon>Vertebrata</taxon>
        <taxon>Euteleostomi</taxon>
        <taxon>Actinopterygii</taxon>
        <taxon>Neopterygii</taxon>
        <taxon>Teleostei</taxon>
        <taxon>Ostariophysi</taxon>
        <taxon>Cypriniformes</taxon>
        <taxon>Xenocyprididae</taxon>
        <taxon>Xenocypridinae</taxon>
        <taxon>Xenocypridinae incertae sedis</taxon>
        <taxon>Anabarilius</taxon>
    </lineage>
</organism>
<keyword evidence="3" id="KW-0206">Cytoskeleton</keyword>
<dbReference type="Pfam" id="PF15309">
    <property type="entry name" value="ALMS_motif"/>
    <property type="match status" value="1"/>
</dbReference>
<dbReference type="GO" id="GO:0005813">
    <property type="term" value="C:centrosome"/>
    <property type="evidence" value="ECO:0007669"/>
    <property type="project" value="UniProtKB-SubCell"/>
</dbReference>
<keyword evidence="7" id="KW-1185">Reference proteome</keyword>
<dbReference type="GO" id="GO:0046599">
    <property type="term" value="P:regulation of centriole replication"/>
    <property type="evidence" value="ECO:0007669"/>
    <property type="project" value="TreeGrafter"/>
</dbReference>
<keyword evidence="2" id="KW-0963">Cytoplasm</keyword>